<dbReference type="Proteomes" id="UP000474778">
    <property type="component" value="Unassembled WGS sequence"/>
</dbReference>
<name>A0A6L7HZ46_9GAMM</name>
<dbReference type="RefSeq" id="WP_160796899.1">
    <property type="nucleotide sequence ID" value="NZ_CANMWR010000004.1"/>
</dbReference>
<dbReference type="EMBL" id="WRPA01000011">
    <property type="protein sequence ID" value="MXR69612.1"/>
    <property type="molecule type" value="Genomic_DNA"/>
</dbReference>
<evidence type="ECO:0000313" key="2">
    <source>
        <dbReference type="Proteomes" id="UP000474778"/>
    </source>
</evidence>
<keyword evidence="2" id="KW-1185">Reference proteome</keyword>
<comment type="caution">
    <text evidence="1">The sequence shown here is derived from an EMBL/GenBank/DDBJ whole genome shotgun (WGS) entry which is preliminary data.</text>
</comment>
<proteinExistence type="predicted"/>
<protein>
    <submittedName>
        <fullName evidence="1">Uncharacterized protein</fullName>
    </submittedName>
</protein>
<evidence type="ECO:0000313" key="1">
    <source>
        <dbReference type="EMBL" id="MXR69612.1"/>
    </source>
</evidence>
<organism evidence="1 2">
    <name type="scientific">Shewanella insulae</name>
    <dbReference type="NCBI Taxonomy" id="2681496"/>
    <lineage>
        <taxon>Bacteria</taxon>
        <taxon>Pseudomonadati</taxon>
        <taxon>Pseudomonadota</taxon>
        <taxon>Gammaproteobacteria</taxon>
        <taxon>Alteromonadales</taxon>
        <taxon>Shewanellaceae</taxon>
        <taxon>Shewanella</taxon>
    </lineage>
</organism>
<gene>
    <name evidence="1" type="ORF">GNT65_13160</name>
</gene>
<sequence length="63" mass="7163">MKKWLVLLCCAFLLASWFTTGLSRSLVELAAFVTIVTLVWRYSASAKVDDVEQRSRADNQPEQ</sequence>
<dbReference type="AlphaFoldDB" id="A0A6L7HZ46"/>
<reference evidence="1 2" key="1">
    <citation type="submission" date="2019-12" db="EMBL/GenBank/DDBJ databases">
        <title>Shewanella insulae sp. nov., isolated from a tidal flat.</title>
        <authorList>
            <person name="Yoon J.-H."/>
        </authorList>
    </citation>
    <scope>NUCLEOTIDE SEQUENCE [LARGE SCALE GENOMIC DNA]</scope>
    <source>
        <strain evidence="1 2">JBTF-M18</strain>
    </source>
</reference>
<accession>A0A6L7HZ46</accession>